<gene>
    <name evidence="2" type="ORF">PHACT_04545</name>
</gene>
<reference evidence="3" key="1">
    <citation type="submission" date="2016-07" db="EMBL/GenBank/DDBJ databases">
        <authorList>
            <person name="Florea S."/>
            <person name="Webb J.S."/>
            <person name="Jaromczyk J."/>
            <person name="Schardl C.L."/>
        </authorList>
    </citation>
    <scope>NUCLEOTIDE SEQUENCE [LARGE SCALE GENOMIC DNA]</scope>
    <source>
        <strain evidence="3">KCTC 42131</strain>
    </source>
</reference>
<dbReference type="InterPro" id="IPR004099">
    <property type="entry name" value="Pyr_nucl-diS_OxRdtase_dimer"/>
</dbReference>
<evidence type="ECO:0000313" key="3">
    <source>
        <dbReference type="Proteomes" id="UP000175669"/>
    </source>
</evidence>
<dbReference type="EMBL" id="MASR01000001">
    <property type="protein sequence ID" value="OFE12491.1"/>
    <property type="molecule type" value="Genomic_DNA"/>
</dbReference>
<feature type="domain" description="Pyridine nucleotide-disulphide oxidoreductase dimerisation" evidence="1">
    <location>
        <begin position="17"/>
        <end position="62"/>
    </location>
</feature>
<dbReference type="SUPFAM" id="SSF55424">
    <property type="entry name" value="FAD/NAD-linked reductases, dimerisation (C-terminal) domain"/>
    <property type="match status" value="1"/>
</dbReference>
<dbReference type="Gene3D" id="3.30.390.30">
    <property type="match status" value="1"/>
</dbReference>
<dbReference type="InterPro" id="IPR016156">
    <property type="entry name" value="FAD/NAD-linked_Rdtase_dimer_sf"/>
</dbReference>
<dbReference type="Pfam" id="PF02852">
    <property type="entry name" value="Pyr_redox_dim"/>
    <property type="match status" value="1"/>
</dbReference>
<accession>A0A1E8CJ38</accession>
<protein>
    <recommendedName>
        <fullName evidence="1">Pyridine nucleotide-disulphide oxidoreductase dimerisation domain-containing protein</fullName>
    </recommendedName>
</protein>
<proteinExistence type="predicted"/>
<dbReference type="Proteomes" id="UP000175669">
    <property type="component" value="Unassembled WGS sequence"/>
</dbReference>
<dbReference type="AlphaFoldDB" id="A0A1E8CJ38"/>
<dbReference type="STRING" id="1524254.PHACT_04545"/>
<evidence type="ECO:0000259" key="1">
    <source>
        <dbReference type="Pfam" id="PF02852"/>
    </source>
</evidence>
<evidence type="ECO:0000313" key="2">
    <source>
        <dbReference type="EMBL" id="OFE12491.1"/>
    </source>
</evidence>
<name>A0A1E8CJ38_9GAMM</name>
<comment type="caution">
    <text evidence="2">The sequence shown here is derived from an EMBL/GenBank/DDBJ whole genome shotgun (WGS) entry which is preliminary data.</text>
</comment>
<keyword evidence="3" id="KW-1185">Reference proteome</keyword>
<sequence>MKSQLTPNWFTARQTAETVYGFKMLVEEESDLILGARPDGPFADEIIGIFGLAIRQKLTAEQPGQRRLRISR</sequence>
<organism evidence="2 3">
    <name type="scientific">Pseudohongiella acticola</name>
    <dbReference type="NCBI Taxonomy" id="1524254"/>
    <lineage>
        <taxon>Bacteria</taxon>
        <taxon>Pseudomonadati</taxon>
        <taxon>Pseudomonadota</taxon>
        <taxon>Gammaproteobacteria</taxon>
        <taxon>Pseudomonadales</taxon>
        <taxon>Pseudohongiellaceae</taxon>
        <taxon>Pseudohongiella</taxon>
    </lineage>
</organism>